<dbReference type="InterPro" id="IPR043128">
    <property type="entry name" value="Rev_trsase/Diguanyl_cyclase"/>
</dbReference>
<organism evidence="3">
    <name type="scientific">Fervidobacterium thailandense</name>
    <dbReference type="NCBI Taxonomy" id="1008305"/>
    <lineage>
        <taxon>Bacteria</taxon>
        <taxon>Thermotogati</taxon>
        <taxon>Thermotogota</taxon>
        <taxon>Thermotogae</taxon>
        <taxon>Thermotogales</taxon>
        <taxon>Fervidobacteriaceae</taxon>
        <taxon>Fervidobacterium</taxon>
    </lineage>
</organism>
<evidence type="ECO:0000313" key="3">
    <source>
        <dbReference type="EMBL" id="HGU39630.1"/>
    </source>
</evidence>
<dbReference type="SUPFAM" id="SSF55785">
    <property type="entry name" value="PYP-like sensor domain (PAS domain)"/>
    <property type="match status" value="1"/>
</dbReference>
<evidence type="ECO:0000259" key="2">
    <source>
        <dbReference type="PROSITE" id="PS50887"/>
    </source>
</evidence>
<feature type="domain" description="GGDEF" evidence="2">
    <location>
        <begin position="397"/>
        <end position="527"/>
    </location>
</feature>
<dbReference type="SUPFAM" id="SSF55073">
    <property type="entry name" value="Nucleotide cyclase"/>
    <property type="match status" value="1"/>
</dbReference>
<dbReference type="GO" id="GO:0052621">
    <property type="term" value="F:diguanylate cyclase activity"/>
    <property type="evidence" value="ECO:0007669"/>
    <property type="project" value="TreeGrafter"/>
</dbReference>
<gene>
    <name evidence="3" type="ORF">ENT77_00285</name>
</gene>
<dbReference type="InterPro" id="IPR000014">
    <property type="entry name" value="PAS"/>
</dbReference>
<dbReference type="NCBIfam" id="TIGR00254">
    <property type="entry name" value="GGDEF"/>
    <property type="match status" value="1"/>
</dbReference>
<feature type="domain" description="PAS" evidence="1">
    <location>
        <begin position="125"/>
        <end position="196"/>
    </location>
</feature>
<dbReference type="PANTHER" id="PTHR45138">
    <property type="entry name" value="REGULATORY COMPONENTS OF SENSORY TRANSDUCTION SYSTEM"/>
    <property type="match status" value="1"/>
</dbReference>
<sequence>MNSWQFDGRSIFNGNQSILDRIIQIVSESEIFIIVLDMNTGNIISSVNVPQRLKKFSFDELRRESKIVWNFLRDFIKADINAITETVKDVKDFYRFTCLKVEDKVVCLGEVITKKVLIDEYINERLETLTMYLEFAPVFFVTLDREARITYINSYALQKTGYRLHEVLGKNWFEVFVPASEVETVKKVFKDIMDGDIELRQNFENEIITKDGKTLTILWENRLLKKGEKNIGTVSVGIDVTEQKVKDFEEETLIRLLSITSEVDYHVALDKLRAYLSEHCGFDYLTCLIKIDENEKIFNLISDAEEKFVELQLKRMDKEFPEGSVTLLFHIKKLPKYASDSCLKSILQVILSFFERVYYIQKLEEASFRDALTGLFNRRYFMMALKTEILRVKRYGLTSTVVMLDMDGLKQINDTYGHDAGDLALREVAKALQENLRVTDQCARYGGDEFVILMPETDEQNAKKAVERILEQLHNKVIGKSTLSFSAGVTKIYREDDQDGISVLKRADELLYLAKKSGKNTVLSEVDVLF</sequence>
<dbReference type="Pfam" id="PF13426">
    <property type="entry name" value="PAS_9"/>
    <property type="match status" value="1"/>
</dbReference>
<dbReference type="Pfam" id="PF00990">
    <property type="entry name" value="GGDEF"/>
    <property type="match status" value="1"/>
</dbReference>
<dbReference type="NCBIfam" id="TIGR00229">
    <property type="entry name" value="sensory_box"/>
    <property type="match status" value="1"/>
</dbReference>
<dbReference type="InterPro" id="IPR000160">
    <property type="entry name" value="GGDEF_dom"/>
</dbReference>
<comment type="caution">
    <text evidence="3">The sequence shown here is derived from an EMBL/GenBank/DDBJ whole genome shotgun (WGS) entry which is preliminary data.</text>
</comment>
<dbReference type="SMART" id="SM00091">
    <property type="entry name" value="PAS"/>
    <property type="match status" value="1"/>
</dbReference>
<dbReference type="PROSITE" id="PS50112">
    <property type="entry name" value="PAS"/>
    <property type="match status" value="1"/>
</dbReference>
<dbReference type="CDD" id="cd01949">
    <property type="entry name" value="GGDEF"/>
    <property type="match status" value="1"/>
</dbReference>
<dbReference type="PANTHER" id="PTHR45138:SF9">
    <property type="entry name" value="DIGUANYLATE CYCLASE DGCM-RELATED"/>
    <property type="match status" value="1"/>
</dbReference>
<dbReference type="AlphaFoldDB" id="A0A7C4W2Y7"/>
<name>A0A7C4W2Y7_9BACT</name>
<dbReference type="InterPro" id="IPR029787">
    <property type="entry name" value="Nucleotide_cyclase"/>
</dbReference>
<dbReference type="InterPro" id="IPR035965">
    <property type="entry name" value="PAS-like_dom_sf"/>
</dbReference>
<dbReference type="FunFam" id="3.30.70.270:FF:000001">
    <property type="entry name" value="Diguanylate cyclase domain protein"/>
    <property type="match status" value="1"/>
</dbReference>
<dbReference type="CDD" id="cd00130">
    <property type="entry name" value="PAS"/>
    <property type="match status" value="1"/>
</dbReference>
<dbReference type="Gene3D" id="3.30.70.270">
    <property type="match status" value="1"/>
</dbReference>
<accession>A0A7C4W2Y7</accession>
<reference evidence="3" key="1">
    <citation type="journal article" date="2020" name="mSystems">
        <title>Genome- and Community-Level Interaction Insights into Carbon Utilization and Element Cycling Functions of Hydrothermarchaeota in Hydrothermal Sediment.</title>
        <authorList>
            <person name="Zhou Z."/>
            <person name="Liu Y."/>
            <person name="Xu W."/>
            <person name="Pan J."/>
            <person name="Luo Z.H."/>
            <person name="Li M."/>
        </authorList>
    </citation>
    <scope>NUCLEOTIDE SEQUENCE [LARGE SCALE GENOMIC DNA]</scope>
    <source>
        <strain evidence="3">SpSt-609</strain>
    </source>
</reference>
<dbReference type="EMBL" id="DSZY01000005">
    <property type="protein sequence ID" value="HGU39630.1"/>
    <property type="molecule type" value="Genomic_DNA"/>
</dbReference>
<dbReference type="SMART" id="SM00267">
    <property type="entry name" value="GGDEF"/>
    <property type="match status" value="1"/>
</dbReference>
<dbReference type="InterPro" id="IPR050469">
    <property type="entry name" value="Diguanylate_Cyclase"/>
</dbReference>
<evidence type="ECO:0000259" key="1">
    <source>
        <dbReference type="PROSITE" id="PS50112"/>
    </source>
</evidence>
<dbReference type="PROSITE" id="PS50887">
    <property type="entry name" value="GGDEF"/>
    <property type="match status" value="1"/>
</dbReference>
<dbReference type="Gene3D" id="3.30.450.20">
    <property type="entry name" value="PAS domain"/>
    <property type="match status" value="1"/>
</dbReference>
<proteinExistence type="predicted"/>
<protein>
    <submittedName>
        <fullName evidence="3">Sensor domain-containing diguanylate cyclase</fullName>
    </submittedName>
</protein>